<accession>A0AAV3YPX3</accession>
<evidence type="ECO:0000313" key="2">
    <source>
        <dbReference type="Proteomes" id="UP000735302"/>
    </source>
</evidence>
<dbReference type="Proteomes" id="UP000735302">
    <property type="component" value="Unassembled WGS sequence"/>
</dbReference>
<evidence type="ECO:0000313" key="1">
    <source>
        <dbReference type="EMBL" id="GFN84764.1"/>
    </source>
</evidence>
<name>A0AAV3YPX3_9GAST</name>
<comment type="caution">
    <text evidence="1">The sequence shown here is derived from an EMBL/GenBank/DDBJ whole genome shotgun (WGS) entry which is preliminary data.</text>
</comment>
<dbReference type="EMBL" id="BLXT01001341">
    <property type="protein sequence ID" value="GFN84764.1"/>
    <property type="molecule type" value="Genomic_DNA"/>
</dbReference>
<reference evidence="1 2" key="1">
    <citation type="journal article" date="2021" name="Elife">
        <title>Chloroplast acquisition without the gene transfer in kleptoplastic sea slugs, Plakobranchus ocellatus.</title>
        <authorList>
            <person name="Maeda T."/>
            <person name="Takahashi S."/>
            <person name="Yoshida T."/>
            <person name="Shimamura S."/>
            <person name="Takaki Y."/>
            <person name="Nagai Y."/>
            <person name="Toyoda A."/>
            <person name="Suzuki Y."/>
            <person name="Arimoto A."/>
            <person name="Ishii H."/>
            <person name="Satoh N."/>
            <person name="Nishiyama T."/>
            <person name="Hasebe M."/>
            <person name="Maruyama T."/>
            <person name="Minagawa J."/>
            <person name="Obokata J."/>
            <person name="Shigenobu S."/>
        </authorList>
    </citation>
    <scope>NUCLEOTIDE SEQUENCE [LARGE SCALE GENOMIC DNA]</scope>
</reference>
<gene>
    <name evidence="1" type="ORF">PoB_001127000</name>
</gene>
<protein>
    <submittedName>
        <fullName evidence="1">Uncharacterized protein</fullName>
    </submittedName>
</protein>
<proteinExistence type="predicted"/>
<keyword evidence="2" id="KW-1185">Reference proteome</keyword>
<sequence length="100" mass="11608">MEKIELDKLRIQAADVKVDPSIDGTDARAMLRFLWTERAKRDKREIIRTRISIEARRSGDMEKIELEKLRIQAADVKVDPAIGGTDARAMLRFLWTERVI</sequence>
<organism evidence="1 2">
    <name type="scientific">Plakobranchus ocellatus</name>
    <dbReference type="NCBI Taxonomy" id="259542"/>
    <lineage>
        <taxon>Eukaryota</taxon>
        <taxon>Metazoa</taxon>
        <taxon>Spiralia</taxon>
        <taxon>Lophotrochozoa</taxon>
        <taxon>Mollusca</taxon>
        <taxon>Gastropoda</taxon>
        <taxon>Heterobranchia</taxon>
        <taxon>Euthyneura</taxon>
        <taxon>Panpulmonata</taxon>
        <taxon>Sacoglossa</taxon>
        <taxon>Placobranchoidea</taxon>
        <taxon>Plakobranchidae</taxon>
        <taxon>Plakobranchus</taxon>
    </lineage>
</organism>
<dbReference type="AlphaFoldDB" id="A0AAV3YPX3"/>